<accession>A0A1C7M3Q6</accession>
<dbReference type="OrthoDB" id="3263422at2759"/>
<feature type="compositionally biased region" description="Polar residues" evidence="1">
    <location>
        <begin position="12"/>
        <end position="28"/>
    </location>
</feature>
<dbReference type="STRING" id="5627.A0A1C7M3Q6"/>
<dbReference type="EMBL" id="LUGG01000011">
    <property type="protein sequence ID" value="OBZ71541.1"/>
    <property type="molecule type" value="Genomic_DNA"/>
</dbReference>
<protein>
    <submittedName>
        <fullName evidence="2">Uncharacterized protein</fullName>
    </submittedName>
</protein>
<reference evidence="2 3" key="1">
    <citation type="submission" date="2016-03" db="EMBL/GenBank/DDBJ databases">
        <title>Whole genome sequencing of Grifola frondosa 9006-11.</title>
        <authorList>
            <person name="Min B."/>
            <person name="Park H."/>
            <person name="Kim J.-G."/>
            <person name="Cho H."/>
            <person name="Oh Y.-L."/>
            <person name="Kong W.-S."/>
            <person name="Choi I.-G."/>
        </authorList>
    </citation>
    <scope>NUCLEOTIDE SEQUENCE [LARGE SCALE GENOMIC DNA]</scope>
    <source>
        <strain evidence="2 3">9006-11</strain>
    </source>
</reference>
<sequence>MDDTIPLHHPISTASLSNSSTPTDSGTTLPYHPTMSPNATPLPSPIDATLPSPTDSITPIHHPTTSPGAMPASTLTVSDDLPHRPAPTLISPLFGIAAPQADFSRVSEKQLELSASRAGNSDSGHIKPDKKLTWMRPSTSTTARNLFAKDYLKVHPKTTVAQFNDIFKALDPATVEVYTKRSEGLKAASKTSKGKQRAVDAVDADV</sequence>
<name>A0A1C7M3Q6_GRIFR</name>
<evidence type="ECO:0000313" key="3">
    <source>
        <dbReference type="Proteomes" id="UP000092993"/>
    </source>
</evidence>
<keyword evidence="3" id="KW-1185">Reference proteome</keyword>
<dbReference type="AlphaFoldDB" id="A0A1C7M3Q6"/>
<organism evidence="2 3">
    <name type="scientific">Grifola frondosa</name>
    <name type="common">Maitake</name>
    <name type="synonym">Polyporus frondosus</name>
    <dbReference type="NCBI Taxonomy" id="5627"/>
    <lineage>
        <taxon>Eukaryota</taxon>
        <taxon>Fungi</taxon>
        <taxon>Dikarya</taxon>
        <taxon>Basidiomycota</taxon>
        <taxon>Agaricomycotina</taxon>
        <taxon>Agaricomycetes</taxon>
        <taxon>Polyporales</taxon>
        <taxon>Grifolaceae</taxon>
        <taxon>Grifola</taxon>
    </lineage>
</organism>
<feature type="region of interest" description="Disordered" evidence="1">
    <location>
        <begin position="184"/>
        <end position="206"/>
    </location>
</feature>
<evidence type="ECO:0000313" key="2">
    <source>
        <dbReference type="EMBL" id="OBZ71541.1"/>
    </source>
</evidence>
<evidence type="ECO:0000256" key="1">
    <source>
        <dbReference type="SAM" id="MobiDB-lite"/>
    </source>
</evidence>
<proteinExistence type="predicted"/>
<feature type="region of interest" description="Disordered" evidence="1">
    <location>
        <begin position="1"/>
        <end position="50"/>
    </location>
</feature>
<gene>
    <name evidence="2" type="ORF">A0H81_08964</name>
</gene>
<dbReference type="Proteomes" id="UP000092993">
    <property type="component" value="Unassembled WGS sequence"/>
</dbReference>
<comment type="caution">
    <text evidence="2">The sequence shown here is derived from an EMBL/GenBank/DDBJ whole genome shotgun (WGS) entry which is preliminary data.</text>
</comment>